<dbReference type="GO" id="GO:0005737">
    <property type="term" value="C:cytoplasm"/>
    <property type="evidence" value="ECO:0007669"/>
    <property type="project" value="TreeGrafter"/>
</dbReference>
<dbReference type="Gene3D" id="3.40.50.150">
    <property type="entry name" value="Vaccinia Virus protein VP39"/>
    <property type="match status" value="1"/>
</dbReference>
<evidence type="ECO:0000256" key="7">
    <source>
        <dbReference type="ARBA" id="ARBA00022694"/>
    </source>
</evidence>
<dbReference type="PROSITE" id="PS01153">
    <property type="entry name" value="NOL1_NOP2_SUN"/>
    <property type="match status" value="1"/>
</dbReference>
<dbReference type="InterPro" id="IPR049560">
    <property type="entry name" value="MeTrfase_RsmB-F_NOP2_cat"/>
</dbReference>
<dbReference type="GO" id="GO:0005634">
    <property type="term" value="C:nucleus"/>
    <property type="evidence" value="ECO:0007669"/>
    <property type="project" value="UniProtKB-SubCell"/>
</dbReference>
<keyword evidence="6 10" id="KW-0949">S-adenosyl-L-methionine</keyword>
<keyword evidence="4 10" id="KW-0489">Methyltransferase</keyword>
<dbReference type="InterPro" id="IPR057285">
    <property type="entry name" value="Pre-PUA_NSUN2"/>
</dbReference>
<comment type="caution">
    <text evidence="13">The sequence shown here is derived from an EMBL/GenBank/DDBJ whole genome shotgun (WGS) entry which is preliminary data.</text>
</comment>
<keyword evidence="8 10" id="KW-0694">RNA-binding</keyword>
<dbReference type="InterPro" id="IPR029063">
    <property type="entry name" value="SAM-dependent_MTases_sf"/>
</dbReference>
<proteinExistence type="inferred from homology"/>
<dbReference type="EMBL" id="JAJTJA010000005">
    <property type="protein sequence ID" value="KAH8699099.1"/>
    <property type="molecule type" value="Genomic_DNA"/>
</dbReference>
<feature type="binding site" evidence="10">
    <location>
        <position position="256"/>
    </location>
    <ligand>
        <name>S-adenosyl-L-methionine</name>
        <dbReference type="ChEBI" id="CHEBI:59789"/>
    </ligand>
</feature>
<evidence type="ECO:0000256" key="9">
    <source>
        <dbReference type="ARBA" id="ARBA00023242"/>
    </source>
</evidence>
<evidence type="ECO:0000256" key="8">
    <source>
        <dbReference type="ARBA" id="ARBA00022884"/>
    </source>
</evidence>
<evidence type="ECO:0000256" key="5">
    <source>
        <dbReference type="ARBA" id="ARBA00022679"/>
    </source>
</evidence>
<feature type="region of interest" description="Disordered" evidence="11">
    <location>
        <begin position="803"/>
        <end position="831"/>
    </location>
</feature>
<protein>
    <submittedName>
        <fullName evidence="13">Methyltransferase</fullName>
    </submittedName>
</protein>
<feature type="binding site" evidence="10">
    <location>
        <position position="229"/>
    </location>
    <ligand>
        <name>S-adenosyl-L-methionine</name>
        <dbReference type="ChEBI" id="CHEBI:59789"/>
    </ligand>
</feature>
<evidence type="ECO:0000256" key="1">
    <source>
        <dbReference type="ARBA" id="ARBA00004123"/>
    </source>
</evidence>
<evidence type="ECO:0000256" key="10">
    <source>
        <dbReference type="PROSITE-ProRule" id="PRU01023"/>
    </source>
</evidence>
<evidence type="ECO:0000256" key="6">
    <source>
        <dbReference type="ARBA" id="ARBA00022691"/>
    </source>
</evidence>
<reference evidence="13" key="1">
    <citation type="submission" date="2021-12" db="EMBL/GenBank/DDBJ databases">
        <title>Convergent genome expansion in fungi linked to evolution of root-endophyte symbiosis.</title>
        <authorList>
            <consortium name="DOE Joint Genome Institute"/>
            <person name="Ke Y.-H."/>
            <person name="Bonito G."/>
            <person name="Liao H.-L."/>
            <person name="Looney B."/>
            <person name="Rojas-Flechas A."/>
            <person name="Nash J."/>
            <person name="Hameed K."/>
            <person name="Schadt C."/>
            <person name="Martin F."/>
            <person name="Crous P.W."/>
            <person name="Miettinen O."/>
            <person name="Magnuson J.K."/>
            <person name="Labbe J."/>
            <person name="Jacobson D."/>
            <person name="Doktycz M.J."/>
            <person name="Veneault-Fourrey C."/>
            <person name="Kuo A."/>
            <person name="Mondo S."/>
            <person name="Calhoun S."/>
            <person name="Riley R."/>
            <person name="Ohm R."/>
            <person name="LaButti K."/>
            <person name="Andreopoulos B."/>
            <person name="Pangilinan J."/>
            <person name="Nolan M."/>
            <person name="Tritt A."/>
            <person name="Clum A."/>
            <person name="Lipzen A."/>
            <person name="Daum C."/>
            <person name="Barry K."/>
            <person name="Grigoriev I.V."/>
            <person name="Vilgalys R."/>
        </authorList>
    </citation>
    <scope>NUCLEOTIDE SEQUENCE</scope>
    <source>
        <strain evidence="13">PMI_201</strain>
    </source>
</reference>
<dbReference type="Pfam" id="PF25378">
    <property type="entry name" value="PUA_NSUN2"/>
    <property type="match status" value="1"/>
</dbReference>
<keyword evidence="3" id="KW-0820">tRNA-binding</keyword>
<feature type="region of interest" description="Disordered" evidence="11">
    <location>
        <begin position="1"/>
        <end position="23"/>
    </location>
</feature>
<keyword evidence="5 10" id="KW-0808">Transferase</keyword>
<organism evidence="13 14">
    <name type="scientific">Talaromyces proteolyticus</name>
    <dbReference type="NCBI Taxonomy" id="1131652"/>
    <lineage>
        <taxon>Eukaryota</taxon>
        <taxon>Fungi</taxon>
        <taxon>Dikarya</taxon>
        <taxon>Ascomycota</taxon>
        <taxon>Pezizomycotina</taxon>
        <taxon>Eurotiomycetes</taxon>
        <taxon>Eurotiomycetidae</taxon>
        <taxon>Eurotiales</taxon>
        <taxon>Trichocomaceae</taxon>
        <taxon>Talaromyces</taxon>
        <taxon>Talaromyces sect. Bacilispori</taxon>
    </lineage>
</organism>
<evidence type="ECO:0000256" key="2">
    <source>
        <dbReference type="ARBA" id="ARBA00007494"/>
    </source>
</evidence>
<dbReference type="Pfam" id="PF25376">
    <property type="entry name" value="Pre-PUA_NSUN2"/>
    <property type="match status" value="1"/>
</dbReference>
<dbReference type="GO" id="GO:0016428">
    <property type="term" value="F:tRNA (cytidine-5-)-methyltransferase activity"/>
    <property type="evidence" value="ECO:0007669"/>
    <property type="project" value="InterPro"/>
</dbReference>
<dbReference type="SUPFAM" id="SSF53335">
    <property type="entry name" value="S-adenosyl-L-methionine-dependent methyltransferases"/>
    <property type="match status" value="1"/>
</dbReference>
<keyword evidence="7" id="KW-0819">tRNA processing</keyword>
<evidence type="ECO:0000256" key="11">
    <source>
        <dbReference type="SAM" id="MobiDB-lite"/>
    </source>
</evidence>
<feature type="binding site" evidence="10">
    <location>
        <position position="286"/>
    </location>
    <ligand>
        <name>S-adenosyl-L-methionine</name>
        <dbReference type="ChEBI" id="CHEBI:59789"/>
    </ligand>
</feature>
<dbReference type="AlphaFoldDB" id="A0AAD4KVA6"/>
<dbReference type="InterPro" id="IPR023267">
    <property type="entry name" value="RCMT"/>
</dbReference>
<dbReference type="PRINTS" id="PR02011">
    <property type="entry name" value="RCMTNCL1"/>
</dbReference>
<keyword evidence="9" id="KW-0539">Nucleus</keyword>
<keyword evidence="14" id="KW-1185">Reference proteome</keyword>
<dbReference type="GO" id="GO:0000049">
    <property type="term" value="F:tRNA binding"/>
    <property type="evidence" value="ECO:0007669"/>
    <property type="project" value="UniProtKB-KW"/>
</dbReference>
<dbReference type="InterPro" id="IPR023270">
    <property type="entry name" value="RCMT_NCL1"/>
</dbReference>
<feature type="active site" description="Nucleophile" evidence="10">
    <location>
        <position position="339"/>
    </location>
</feature>
<comment type="similarity">
    <text evidence="2 10">Belongs to the class I-like SAM-binding methyltransferase superfamily. RsmB/NOP family.</text>
</comment>
<dbReference type="RefSeq" id="XP_046073563.1">
    <property type="nucleotide sequence ID" value="XM_046215979.1"/>
</dbReference>
<feature type="region of interest" description="Disordered" evidence="11">
    <location>
        <begin position="875"/>
        <end position="900"/>
    </location>
</feature>
<dbReference type="Proteomes" id="UP001201262">
    <property type="component" value="Unassembled WGS sequence"/>
</dbReference>
<dbReference type="InterPro" id="IPR057286">
    <property type="entry name" value="PUA_NSUN2"/>
</dbReference>
<sequence length="900" mass="100904">MGKGKKFGGRKGGGGGGGGRQQRQEYKELIKSNPRYESYYNDHGIIPKDEQEEFWAALRRDLPNSFRFTGSRGHALAVKNRLIDMHIPQITSITYEGNFVEPPKPVPWYPDQLAWFMTTPKNVIRRFPPFSAFQKFLVAEADVGNITRQEVVSMIPPLLLDVRPGMTVLDMCAAPGSKSTQLMEMLHAGEEESIQKVREEVKQGTYDPSKLPEGLQDDGRSTGLLIANDSDYKRAHMLIHQMKRLNSPNLLVTNHDATGYPSIRLPSLPGKENINVYLKFDRILADVPCSGDGTIRKNPNIWSDWTPGNALGLHATQVRILVRALQMLKVGGRVVYSTCSMNPIENEAAVASAIERCGGLANVEIIDCAAELPELKRKEGLRKWKVLDRDGRIWNSWDEVDDHRQQNGDTGLGRLAKTMFPPSEDLPLERCMRVYPHLQNTGGFFITVLEKKSEIRAKPEDNKKVVPKASVAAVVEELERRAQNGNSGPLDKIESLDELVAPIEGTDGKDATVAEASNQPPYSVTLGASSPSGKRSGDHLDYQVPTKRVKVEGGTELIIGDRPVHYPPPPAAESQEDTTYEPKVKDFAETGVTPKRKPGQPFEEPFTYIDGNLDEIQGIFDFYNISERFPRDRFMVKNAAGTMTKTIYYSSTLARDILTENEGRGLKFVHGGVKMFVKQDAQRPNQCQWRIQTDGLSIIEPWLGPERILTLTKKETLRKLLIELFPRLDAKTYQSLGEIGEQTKDIELGCCIMRIEPSESEDGLKERMVLPLWRSMFSVNLMLPKEDRRAMLLRIFNDDTPVQHSTTPRGVAVSTEQETDMPNPQPDLADQTADVVSGAVDSEMAYDENEKNIPPPVGKTEEDIIKVENILAGQEQEDLMSTRETYQRDGDEEDRFNTTV</sequence>
<evidence type="ECO:0000313" key="13">
    <source>
        <dbReference type="EMBL" id="KAH8699099.1"/>
    </source>
</evidence>
<comment type="subcellular location">
    <subcellularLocation>
        <location evidence="1">Nucleus</location>
    </subcellularLocation>
</comment>
<feature type="compositionally biased region" description="Polar residues" evidence="11">
    <location>
        <begin position="803"/>
        <end position="822"/>
    </location>
</feature>
<name>A0AAD4KVA6_9EURO</name>
<feature type="binding site" evidence="10">
    <location>
        <begin position="172"/>
        <end position="178"/>
    </location>
    <ligand>
        <name>S-adenosyl-L-methionine</name>
        <dbReference type="ChEBI" id="CHEBI:59789"/>
    </ligand>
</feature>
<feature type="compositionally biased region" description="Polar residues" evidence="11">
    <location>
        <begin position="520"/>
        <end position="533"/>
    </location>
</feature>
<dbReference type="PROSITE" id="PS51686">
    <property type="entry name" value="SAM_MT_RSMB_NOP"/>
    <property type="match status" value="1"/>
</dbReference>
<dbReference type="Pfam" id="PF01189">
    <property type="entry name" value="Methyltr_RsmB-F"/>
    <property type="match status" value="1"/>
</dbReference>
<evidence type="ECO:0000259" key="12">
    <source>
        <dbReference type="PROSITE" id="PS51686"/>
    </source>
</evidence>
<dbReference type="GeneID" id="70246266"/>
<dbReference type="InterPro" id="IPR018314">
    <property type="entry name" value="RsmB/NOL1/NOP2-like_CS"/>
</dbReference>
<dbReference type="InterPro" id="IPR001678">
    <property type="entry name" value="MeTrfase_RsmB-F_NOP2_dom"/>
</dbReference>
<dbReference type="PANTHER" id="PTHR22808:SF1">
    <property type="entry name" value="RNA CYTOSINE-C(5)-METHYLTRANSFERASE NSUN2-RELATED"/>
    <property type="match status" value="1"/>
</dbReference>
<feature type="region of interest" description="Disordered" evidence="11">
    <location>
        <begin position="520"/>
        <end position="541"/>
    </location>
</feature>
<evidence type="ECO:0000256" key="3">
    <source>
        <dbReference type="ARBA" id="ARBA00022555"/>
    </source>
</evidence>
<dbReference type="PANTHER" id="PTHR22808">
    <property type="entry name" value="NCL1 YEAST -RELATED NOL1/NOP2/FMU SUN DOMAIN-CONTAINING"/>
    <property type="match status" value="1"/>
</dbReference>
<feature type="domain" description="SAM-dependent MTase RsmB/NOP-type" evidence="12">
    <location>
        <begin position="54"/>
        <end position="452"/>
    </location>
</feature>
<dbReference type="GO" id="GO:0030488">
    <property type="term" value="P:tRNA methylation"/>
    <property type="evidence" value="ECO:0007669"/>
    <property type="project" value="TreeGrafter"/>
</dbReference>
<accession>A0AAD4KVA6</accession>
<feature type="compositionally biased region" description="Gly residues" evidence="11">
    <location>
        <begin position="10"/>
        <end position="20"/>
    </location>
</feature>
<feature type="region of interest" description="Disordered" evidence="11">
    <location>
        <begin position="559"/>
        <end position="580"/>
    </location>
</feature>
<evidence type="ECO:0000256" key="4">
    <source>
        <dbReference type="ARBA" id="ARBA00022603"/>
    </source>
</evidence>
<dbReference type="PRINTS" id="PR02008">
    <property type="entry name" value="RCMTFAMILY"/>
</dbReference>
<evidence type="ECO:0000313" key="14">
    <source>
        <dbReference type="Proteomes" id="UP001201262"/>
    </source>
</evidence>
<gene>
    <name evidence="13" type="ORF">BGW36DRAFT_377284</name>
</gene>